<dbReference type="Pfam" id="PF00126">
    <property type="entry name" value="HTH_1"/>
    <property type="match status" value="1"/>
</dbReference>
<evidence type="ECO:0000256" key="2">
    <source>
        <dbReference type="ARBA" id="ARBA00023015"/>
    </source>
</evidence>
<dbReference type="PANTHER" id="PTHR30537">
    <property type="entry name" value="HTH-TYPE TRANSCRIPTIONAL REGULATOR"/>
    <property type="match status" value="1"/>
</dbReference>
<feature type="domain" description="HTH lysR-type" evidence="5">
    <location>
        <begin position="16"/>
        <end position="73"/>
    </location>
</feature>
<sequence>MQKKPLFADRLLAQMPSLRALRCFVTAARYESFTQAAEVLCVTQAAISRQIKELEDSLDVALFERTGRHIALTDAGRILYNASYLSIMNIAEAAEAVRRSDKHALTICVSHTFSALWLSFRLPSFRRRFPDIRLHVMVTEHFMELDELMEPDIIVTKNPPREAEYEVEPLFDDVVYPVCSPSFRERHFHGRSLQPLDLLAHPTLNLSLLGRAQICEHVDWRVWRNWFQQSDGSDRFVDDEHLESNDYRLLVAQAEAGEGTLLGWHHLVHRQVEEGRLVRPVQESLVFHDRHHYLITHKNAKLRPEYLQFREWLLEEVAVMMRGWHGAEAEIVK</sequence>
<proteinExistence type="inferred from homology"/>
<dbReference type="InterPro" id="IPR005119">
    <property type="entry name" value="LysR_subst-bd"/>
</dbReference>
<keyword evidence="4" id="KW-0804">Transcription</keyword>
<dbReference type="PANTHER" id="PTHR30537:SF5">
    <property type="entry name" value="HTH-TYPE TRANSCRIPTIONAL ACTIVATOR TTDR-RELATED"/>
    <property type="match status" value="1"/>
</dbReference>
<dbReference type="InterPro" id="IPR058163">
    <property type="entry name" value="LysR-type_TF_proteobact-type"/>
</dbReference>
<dbReference type="RefSeq" id="WP_114812406.1">
    <property type="nucleotide sequence ID" value="NZ_CP139965.1"/>
</dbReference>
<dbReference type="Proteomes" id="UP001325479">
    <property type="component" value="Chromosome"/>
</dbReference>
<dbReference type="SUPFAM" id="SSF46785">
    <property type="entry name" value="Winged helix' DNA-binding domain"/>
    <property type="match status" value="1"/>
</dbReference>
<dbReference type="PRINTS" id="PR00039">
    <property type="entry name" value="HTHLYSR"/>
</dbReference>
<keyword evidence="2" id="KW-0805">Transcription regulation</keyword>
<evidence type="ECO:0000256" key="1">
    <source>
        <dbReference type="ARBA" id="ARBA00009437"/>
    </source>
</evidence>
<dbReference type="EMBL" id="CP139965">
    <property type="protein sequence ID" value="WQD78370.1"/>
    <property type="molecule type" value="Genomic_DNA"/>
</dbReference>
<dbReference type="PROSITE" id="PS50931">
    <property type="entry name" value="HTH_LYSR"/>
    <property type="match status" value="1"/>
</dbReference>
<accession>A0ABZ0WM73</accession>
<dbReference type="Gene3D" id="1.10.10.10">
    <property type="entry name" value="Winged helix-like DNA-binding domain superfamily/Winged helix DNA-binding domain"/>
    <property type="match status" value="1"/>
</dbReference>
<evidence type="ECO:0000313" key="7">
    <source>
        <dbReference type="Proteomes" id="UP001325479"/>
    </source>
</evidence>
<evidence type="ECO:0000256" key="3">
    <source>
        <dbReference type="ARBA" id="ARBA00023125"/>
    </source>
</evidence>
<comment type="similarity">
    <text evidence="1">Belongs to the LysR transcriptional regulatory family.</text>
</comment>
<reference evidence="6 7" key="1">
    <citation type="submission" date="2023-12" db="EMBL/GenBank/DDBJ databases">
        <title>Genome sequencing and assembly of bacterial species from a model synthetic community.</title>
        <authorList>
            <person name="Hogle S.L."/>
        </authorList>
    </citation>
    <scope>NUCLEOTIDE SEQUENCE [LARGE SCALE GENOMIC DNA]</scope>
    <source>
        <strain evidence="6 7">HAMBI 2494</strain>
    </source>
</reference>
<dbReference type="Pfam" id="PF03466">
    <property type="entry name" value="LysR_substrate"/>
    <property type="match status" value="1"/>
</dbReference>
<evidence type="ECO:0000256" key="4">
    <source>
        <dbReference type="ARBA" id="ARBA00023163"/>
    </source>
</evidence>
<name>A0ABZ0WM73_9BURK</name>
<evidence type="ECO:0000313" key="6">
    <source>
        <dbReference type="EMBL" id="WQD78370.1"/>
    </source>
</evidence>
<dbReference type="InterPro" id="IPR036390">
    <property type="entry name" value="WH_DNA-bd_sf"/>
</dbReference>
<dbReference type="Gene3D" id="3.40.190.10">
    <property type="entry name" value="Periplasmic binding protein-like II"/>
    <property type="match status" value="2"/>
</dbReference>
<dbReference type="SUPFAM" id="SSF53850">
    <property type="entry name" value="Periplasmic binding protein-like II"/>
    <property type="match status" value="1"/>
</dbReference>
<evidence type="ECO:0000259" key="5">
    <source>
        <dbReference type="PROSITE" id="PS50931"/>
    </source>
</evidence>
<protein>
    <submittedName>
        <fullName evidence="6">LysR substrate-binding domain-containing protein</fullName>
    </submittedName>
</protein>
<keyword evidence="7" id="KW-1185">Reference proteome</keyword>
<gene>
    <name evidence="6" type="ORF">U0042_01225</name>
</gene>
<dbReference type="InterPro" id="IPR036388">
    <property type="entry name" value="WH-like_DNA-bd_sf"/>
</dbReference>
<keyword evidence="3" id="KW-0238">DNA-binding</keyword>
<organism evidence="6 7">
    <name type="scientific">Paraburkholderia kururiensis</name>
    <dbReference type="NCBI Taxonomy" id="984307"/>
    <lineage>
        <taxon>Bacteria</taxon>
        <taxon>Pseudomonadati</taxon>
        <taxon>Pseudomonadota</taxon>
        <taxon>Betaproteobacteria</taxon>
        <taxon>Burkholderiales</taxon>
        <taxon>Burkholderiaceae</taxon>
        <taxon>Paraburkholderia</taxon>
    </lineage>
</organism>
<dbReference type="InterPro" id="IPR000847">
    <property type="entry name" value="LysR_HTH_N"/>
</dbReference>